<dbReference type="GO" id="GO:0016301">
    <property type="term" value="F:kinase activity"/>
    <property type="evidence" value="ECO:0007669"/>
    <property type="project" value="UniProtKB-KW"/>
</dbReference>
<dbReference type="GO" id="GO:0008654">
    <property type="term" value="P:phospholipid biosynthetic process"/>
    <property type="evidence" value="ECO:0007669"/>
    <property type="project" value="UniProtKB-KW"/>
</dbReference>
<feature type="domain" description="DAGKc" evidence="9">
    <location>
        <begin position="1"/>
        <end position="128"/>
    </location>
</feature>
<dbReference type="Gene3D" id="2.60.200.40">
    <property type="match status" value="1"/>
</dbReference>
<evidence type="ECO:0000256" key="2">
    <source>
        <dbReference type="ARBA" id="ARBA00005983"/>
    </source>
</evidence>
<keyword evidence="6" id="KW-0067">ATP-binding</keyword>
<keyword evidence="11" id="KW-1185">Reference proteome</keyword>
<keyword evidence="7" id="KW-0443">Lipid metabolism</keyword>
<evidence type="ECO:0000259" key="9">
    <source>
        <dbReference type="PROSITE" id="PS50146"/>
    </source>
</evidence>
<gene>
    <name evidence="10" type="ORF">BJY28_001254</name>
</gene>
<evidence type="ECO:0000313" key="11">
    <source>
        <dbReference type="Proteomes" id="UP000592181"/>
    </source>
</evidence>
<dbReference type="RefSeq" id="WP_179462237.1">
    <property type="nucleotide sequence ID" value="NZ_JACBZX010000001.1"/>
</dbReference>
<dbReference type="EMBL" id="JACBZX010000001">
    <property type="protein sequence ID" value="NYG36785.1"/>
    <property type="molecule type" value="Genomic_DNA"/>
</dbReference>
<dbReference type="GO" id="GO:0005524">
    <property type="term" value="F:ATP binding"/>
    <property type="evidence" value="ECO:0007669"/>
    <property type="project" value="UniProtKB-KW"/>
</dbReference>
<name>A0A852XE67_9MICO</name>
<dbReference type="SUPFAM" id="SSF111331">
    <property type="entry name" value="NAD kinase/diacylglycerol kinase-like"/>
    <property type="match status" value="1"/>
</dbReference>
<evidence type="ECO:0000256" key="1">
    <source>
        <dbReference type="ARBA" id="ARBA00001946"/>
    </source>
</evidence>
<dbReference type="Gene3D" id="3.40.50.10330">
    <property type="entry name" value="Probable inorganic polyphosphate/atp-NAD kinase, domain 1"/>
    <property type="match status" value="1"/>
</dbReference>
<evidence type="ECO:0000313" key="10">
    <source>
        <dbReference type="EMBL" id="NYG36785.1"/>
    </source>
</evidence>
<comment type="similarity">
    <text evidence="2">Belongs to the diacylglycerol/lipid kinase family.</text>
</comment>
<proteinExistence type="inferred from homology"/>
<keyword evidence="3" id="KW-0808">Transferase</keyword>
<dbReference type="Proteomes" id="UP000592181">
    <property type="component" value="Unassembled WGS sequence"/>
</dbReference>
<keyword evidence="7" id="KW-0444">Lipid biosynthesis</keyword>
<comment type="cofactor">
    <cofactor evidence="1">
        <name>Mg(2+)</name>
        <dbReference type="ChEBI" id="CHEBI:18420"/>
    </cofactor>
</comment>
<keyword evidence="8" id="KW-1208">Phospholipid metabolism</keyword>
<dbReference type="Pfam" id="PF00781">
    <property type="entry name" value="DAGK_cat"/>
    <property type="match status" value="1"/>
</dbReference>
<evidence type="ECO:0000256" key="4">
    <source>
        <dbReference type="ARBA" id="ARBA00022741"/>
    </source>
</evidence>
<accession>A0A852XE67</accession>
<dbReference type="Pfam" id="PF19279">
    <property type="entry name" value="YegS_C"/>
    <property type="match status" value="1"/>
</dbReference>
<dbReference type="PANTHER" id="PTHR12358">
    <property type="entry name" value="SPHINGOSINE KINASE"/>
    <property type="match status" value="1"/>
</dbReference>
<dbReference type="InterPro" id="IPR017438">
    <property type="entry name" value="ATP-NAD_kinase_N"/>
</dbReference>
<dbReference type="InterPro" id="IPR001206">
    <property type="entry name" value="Diacylglycerol_kinase_cat_dom"/>
</dbReference>
<dbReference type="PROSITE" id="PS50146">
    <property type="entry name" value="DAGK"/>
    <property type="match status" value="1"/>
</dbReference>
<dbReference type="InterPro" id="IPR016064">
    <property type="entry name" value="NAD/diacylglycerol_kinase_sf"/>
</dbReference>
<evidence type="ECO:0000256" key="7">
    <source>
        <dbReference type="ARBA" id="ARBA00023209"/>
    </source>
</evidence>
<evidence type="ECO:0000256" key="3">
    <source>
        <dbReference type="ARBA" id="ARBA00022679"/>
    </source>
</evidence>
<protein>
    <submittedName>
        <fullName evidence="10">Diacylglycerol kinase family enzyme</fullName>
    </submittedName>
</protein>
<keyword evidence="4" id="KW-0547">Nucleotide-binding</keyword>
<organism evidence="10 11">
    <name type="scientific">Janibacter alkaliphilus</name>
    <dbReference type="NCBI Taxonomy" id="1069963"/>
    <lineage>
        <taxon>Bacteria</taxon>
        <taxon>Bacillati</taxon>
        <taxon>Actinomycetota</taxon>
        <taxon>Actinomycetes</taxon>
        <taxon>Micrococcales</taxon>
        <taxon>Intrasporangiaceae</taxon>
        <taxon>Janibacter</taxon>
    </lineage>
</organism>
<evidence type="ECO:0000256" key="6">
    <source>
        <dbReference type="ARBA" id="ARBA00022840"/>
    </source>
</evidence>
<sequence>MSLGVVVNPASRRAAAAMTALRAVAAETGWGEPMVHETAVDATGTGQARQCVRDGARRVVVVGGDGTTRAVAHGLAGSRVPMGIVPAGTANLYAHNLRLPLRDLTGAAWRALTGPARPADLGLARWRDEDGRWSREHPFLVMAGLGRDAETVARTSEEAKARVGWLAYFAPAGRAALRRPLPVRLSVDDGPERELAAWSVIAANCGVVRAGITIAHQARHDDGLLDLMEVTVRRPDQWLPLAAKGVLRLPGRVPGLRHEQAREVQVRLEQGTVAAQLDGDVVARVTALASRVEAGVLDVVGAVSTPG</sequence>
<keyword evidence="5 10" id="KW-0418">Kinase</keyword>
<dbReference type="InterPro" id="IPR050187">
    <property type="entry name" value="Lipid_Phosphate_FormReg"/>
</dbReference>
<dbReference type="AlphaFoldDB" id="A0A852XE67"/>
<reference evidence="10 11" key="1">
    <citation type="submission" date="2020-07" db="EMBL/GenBank/DDBJ databases">
        <title>Sequencing the genomes of 1000 actinobacteria strains.</title>
        <authorList>
            <person name="Klenk H.-P."/>
        </authorList>
    </citation>
    <scope>NUCLEOTIDE SEQUENCE [LARGE SCALE GENOMIC DNA]</scope>
    <source>
        <strain evidence="10 11">DSM 24723</strain>
    </source>
</reference>
<keyword evidence="7" id="KW-0594">Phospholipid biosynthesis</keyword>
<evidence type="ECO:0000256" key="5">
    <source>
        <dbReference type="ARBA" id="ARBA00022777"/>
    </source>
</evidence>
<dbReference type="PANTHER" id="PTHR12358:SF54">
    <property type="entry name" value="SPHINGOSINE KINASE RELATED PROTEIN"/>
    <property type="match status" value="1"/>
</dbReference>
<evidence type="ECO:0000256" key="8">
    <source>
        <dbReference type="ARBA" id="ARBA00023264"/>
    </source>
</evidence>
<dbReference type="InterPro" id="IPR045540">
    <property type="entry name" value="YegS/DAGK_C"/>
</dbReference>
<comment type="caution">
    <text evidence="10">The sequence shown here is derived from an EMBL/GenBank/DDBJ whole genome shotgun (WGS) entry which is preliminary data.</text>
</comment>